<dbReference type="EMBL" id="CP035733">
    <property type="protein sequence ID" value="QGY81242.1"/>
    <property type="molecule type" value="Genomic_DNA"/>
</dbReference>
<evidence type="ECO:0000313" key="6">
    <source>
        <dbReference type="EMBL" id="QGY81242.1"/>
    </source>
</evidence>
<dbReference type="Pfam" id="PF03544">
    <property type="entry name" value="TonB_C"/>
    <property type="match status" value="1"/>
</dbReference>
<dbReference type="KEGG" id="slaa:EUU25_11825"/>
<dbReference type="GO" id="GO:0055085">
    <property type="term" value="P:transmembrane transport"/>
    <property type="evidence" value="ECO:0007669"/>
    <property type="project" value="InterPro"/>
</dbReference>
<dbReference type="SUPFAM" id="SSF74653">
    <property type="entry name" value="TolA/TonB C-terminal domain"/>
    <property type="match status" value="1"/>
</dbReference>
<reference evidence="7" key="1">
    <citation type="submission" date="2019-01" db="EMBL/GenBank/DDBJ databases">
        <title>Sphingorhabdus lacus sp.nov., isolated from an oligotrophic freshwater lake.</title>
        <authorList>
            <person name="Park M."/>
        </authorList>
    </citation>
    <scope>NUCLEOTIDE SEQUENCE [LARGE SCALE GENOMIC DNA]</scope>
    <source>
        <strain evidence="7">IMCC1753</strain>
    </source>
</reference>
<keyword evidence="7" id="KW-1185">Reference proteome</keyword>
<comment type="subcellular location">
    <subcellularLocation>
        <location evidence="1">Membrane</location>
        <topology evidence="1">Single-pass membrane protein</topology>
    </subcellularLocation>
</comment>
<dbReference type="AlphaFoldDB" id="A0A6I6LFV0"/>
<dbReference type="Proteomes" id="UP000428803">
    <property type="component" value="Chromosome"/>
</dbReference>
<feature type="domain" description="TonB C-terminal" evidence="5">
    <location>
        <begin position="219"/>
        <end position="296"/>
    </location>
</feature>
<evidence type="ECO:0000256" key="2">
    <source>
        <dbReference type="ARBA" id="ARBA00022692"/>
    </source>
</evidence>
<organism evidence="6 7">
    <name type="scientific">Sphingorhabdus lacus</name>
    <dbReference type="NCBI Taxonomy" id="392610"/>
    <lineage>
        <taxon>Bacteria</taxon>
        <taxon>Pseudomonadati</taxon>
        <taxon>Pseudomonadota</taxon>
        <taxon>Alphaproteobacteria</taxon>
        <taxon>Sphingomonadales</taxon>
        <taxon>Sphingomonadaceae</taxon>
        <taxon>Sphingorhabdus</taxon>
    </lineage>
</organism>
<evidence type="ECO:0000259" key="5">
    <source>
        <dbReference type="Pfam" id="PF03544"/>
    </source>
</evidence>
<dbReference type="NCBIfam" id="TIGR01352">
    <property type="entry name" value="tonB_Cterm"/>
    <property type="match status" value="1"/>
</dbReference>
<sequence length="298" mass="33601">MSKAMRQWAIWSMFMIARTIVQMLLASWITGAVAFSVAQAQTQAVALEALRPTSQWKVEYAERECRLTRNFGTDQDLILFRLARGTSFTNYDIMLAGVSIPKQSTGVDIEITISPQNSTQSFKGENRDIPNRKERILRWYDGDLIPILAGPKNQELFVTSDENYRVKLKIDDFPAALKAMETCHDDLLKGWGIDGPQMRSLVSLAEPRMNPEEWANILDYPDDMLRDGISGIVSFKLDIDAAGLPTKCLVIISSKTPKLDQHTCRLMMKRAKFKPAIAADGTATASHYINRVRWSLPD</sequence>
<name>A0A6I6LFV0_9SPHN</name>
<evidence type="ECO:0000256" key="4">
    <source>
        <dbReference type="ARBA" id="ARBA00023136"/>
    </source>
</evidence>
<accession>A0A6I6LFV0</accession>
<dbReference type="InterPro" id="IPR006260">
    <property type="entry name" value="TonB/TolA_C"/>
</dbReference>
<keyword evidence="2" id="KW-0812">Transmembrane</keyword>
<keyword evidence="4" id="KW-0472">Membrane</keyword>
<dbReference type="RefSeq" id="WP_222848790.1">
    <property type="nucleotide sequence ID" value="NZ_CP035733.1"/>
</dbReference>
<dbReference type="Gene3D" id="3.30.1150.10">
    <property type="match status" value="1"/>
</dbReference>
<protein>
    <submittedName>
        <fullName evidence="6">Energy transducer TonB</fullName>
    </submittedName>
</protein>
<dbReference type="InterPro" id="IPR037682">
    <property type="entry name" value="TonB_C"/>
</dbReference>
<evidence type="ECO:0000256" key="1">
    <source>
        <dbReference type="ARBA" id="ARBA00004167"/>
    </source>
</evidence>
<proteinExistence type="predicted"/>
<evidence type="ECO:0000313" key="7">
    <source>
        <dbReference type="Proteomes" id="UP000428803"/>
    </source>
</evidence>
<keyword evidence="3" id="KW-1133">Transmembrane helix</keyword>
<evidence type="ECO:0000256" key="3">
    <source>
        <dbReference type="ARBA" id="ARBA00022989"/>
    </source>
</evidence>
<gene>
    <name evidence="6" type="ORF">EUU25_11825</name>
</gene>
<dbReference type="GO" id="GO:0016020">
    <property type="term" value="C:membrane"/>
    <property type="evidence" value="ECO:0007669"/>
    <property type="project" value="UniProtKB-SubCell"/>
</dbReference>